<dbReference type="RefSeq" id="XP_003737331.2">
    <property type="nucleotide sequence ID" value="XM_003737283.2"/>
</dbReference>
<dbReference type="InterPro" id="IPR029034">
    <property type="entry name" value="Cystine-knot_cytokine"/>
</dbReference>
<keyword evidence="2" id="KW-1015">Disulfide bond</keyword>
<keyword evidence="7" id="KW-1185">Reference proteome</keyword>
<keyword evidence="3" id="KW-0325">Glycoprotein</keyword>
<evidence type="ECO:0000256" key="5">
    <source>
        <dbReference type="SAM" id="SignalP"/>
    </source>
</evidence>
<evidence type="ECO:0000256" key="1">
    <source>
        <dbReference type="ARBA" id="ARBA00022729"/>
    </source>
</evidence>
<evidence type="ECO:0000313" key="8">
    <source>
        <dbReference type="RefSeq" id="XP_003737331.2"/>
    </source>
</evidence>
<dbReference type="SUPFAM" id="SSF57501">
    <property type="entry name" value="Cystine-knot cytokines"/>
    <property type="match status" value="1"/>
</dbReference>
<dbReference type="Gene3D" id="2.10.90.10">
    <property type="entry name" value="Cystine-knot cytokines"/>
    <property type="match status" value="1"/>
</dbReference>
<protein>
    <submittedName>
        <fullName evidence="8">Uncharacterized protein LOC100905891</fullName>
    </submittedName>
</protein>
<evidence type="ECO:0000256" key="4">
    <source>
        <dbReference type="SAM" id="MobiDB-lite"/>
    </source>
</evidence>
<dbReference type="GO" id="GO:0021556">
    <property type="term" value="P:central nervous system formation"/>
    <property type="evidence" value="ECO:0007669"/>
    <property type="project" value="TreeGrafter"/>
</dbReference>
<reference evidence="8" key="1">
    <citation type="submission" date="2025-08" db="UniProtKB">
        <authorList>
            <consortium name="RefSeq"/>
        </authorList>
    </citation>
    <scope>IDENTIFICATION</scope>
</reference>
<evidence type="ECO:0000256" key="2">
    <source>
        <dbReference type="ARBA" id="ARBA00023157"/>
    </source>
</evidence>
<dbReference type="GO" id="GO:0045087">
    <property type="term" value="P:innate immune response"/>
    <property type="evidence" value="ECO:0007669"/>
    <property type="project" value="TreeGrafter"/>
</dbReference>
<dbReference type="Pfam" id="PF16077">
    <property type="entry name" value="Spaetzle"/>
    <property type="match status" value="1"/>
</dbReference>
<dbReference type="PANTHER" id="PTHR23199:SF17">
    <property type="entry name" value="NERVE GROWTH FACTOR-RELATED DOMAIN-CONTAINING PROTEIN"/>
    <property type="match status" value="1"/>
</dbReference>
<accession>A0AAJ6QM22</accession>
<gene>
    <name evidence="8" type="primary">LOC100905891</name>
</gene>
<evidence type="ECO:0000259" key="6">
    <source>
        <dbReference type="Pfam" id="PF16077"/>
    </source>
</evidence>
<dbReference type="InterPro" id="IPR052444">
    <property type="entry name" value="Spz/Toll_ligand-like"/>
</dbReference>
<feature type="region of interest" description="Disordered" evidence="4">
    <location>
        <begin position="34"/>
        <end position="57"/>
    </location>
</feature>
<dbReference type="PANTHER" id="PTHR23199">
    <property type="entry name" value="NEUROTROPHIN 1-RELATED"/>
    <property type="match status" value="1"/>
</dbReference>
<dbReference type="AlphaFoldDB" id="A0AAJ6QM22"/>
<dbReference type="GO" id="GO:0005615">
    <property type="term" value="C:extracellular space"/>
    <property type="evidence" value="ECO:0007669"/>
    <property type="project" value="UniProtKB-ARBA"/>
</dbReference>
<feature type="signal peptide" evidence="5">
    <location>
        <begin position="1"/>
        <end position="29"/>
    </location>
</feature>
<feature type="chain" id="PRO_5042499210" evidence="5">
    <location>
        <begin position="30"/>
        <end position="218"/>
    </location>
</feature>
<dbReference type="GO" id="GO:0005121">
    <property type="term" value="F:Toll binding"/>
    <property type="evidence" value="ECO:0007669"/>
    <property type="project" value="TreeGrafter"/>
</dbReference>
<evidence type="ECO:0000313" key="7">
    <source>
        <dbReference type="Proteomes" id="UP000694867"/>
    </source>
</evidence>
<dbReference type="GO" id="GO:0008083">
    <property type="term" value="F:growth factor activity"/>
    <property type="evidence" value="ECO:0007669"/>
    <property type="project" value="TreeGrafter"/>
</dbReference>
<dbReference type="Proteomes" id="UP000694867">
    <property type="component" value="Unplaced"/>
</dbReference>
<organism evidence="7 8">
    <name type="scientific">Galendromus occidentalis</name>
    <name type="common">western predatory mite</name>
    <dbReference type="NCBI Taxonomy" id="34638"/>
    <lineage>
        <taxon>Eukaryota</taxon>
        <taxon>Metazoa</taxon>
        <taxon>Ecdysozoa</taxon>
        <taxon>Arthropoda</taxon>
        <taxon>Chelicerata</taxon>
        <taxon>Arachnida</taxon>
        <taxon>Acari</taxon>
        <taxon>Parasitiformes</taxon>
        <taxon>Mesostigmata</taxon>
        <taxon>Gamasina</taxon>
        <taxon>Phytoseioidea</taxon>
        <taxon>Phytoseiidae</taxon>
        <taxon>Typhlodrominae</taxon>
        <taxon>Galendromus</taxon>
    </lineage>
</organism>
<name>A0AAJ6QM22_9ACAR</name>
<feature type="domain" description="Spaetzle" evidence="6">
    <location>
        <begin position="115"/>
        <end position="206"/>
    </location>
</feature>
<sequence length="218" mass="24982">MMCAKLKVSVVTTLLIALTVVMLASPSQAARIYEKESKTKEPPKNMEKPDGSVDKYAEEPSDRLTSIYNYIKQLVQGISGQEKNVDIFKKIRDHVEETYAVHEPNELEDDEGFERLCQTTNKWVLLNRTLNTNGEEVEIVHDIYAQWYHYYECVDADQPCLAIKDNFESSCVQTEAFQLMYARPLGAPHARPTFMYVLVPRDCVCKAHTIKANQPFPE</sequence>
<evidence type="ECO:0000256" key="3">
    <source>
        <dbReference type="ARBA" id="ARBA00023180"/>
    </source>
</evidence>
<dbReference type="GeneID" id="100905891"/>
<keyword evidence="1 5" id="KW-0732">Signal</keyword>
<dbReference type="KEGG" id="goe:100905891"/>
<proteinExistence type="predicted"/>
<dbReference type="InterPro" id="IPR032104">
    <property type="entry name" value="Spaetzle"/>
</dbReference>